<name>A0A7W6BCQ9_9SPHN</name>
<evidence type="ECO:0000313" key="7">
    <source>
        <dbReference type="Proteomes" id="UP000571950"/>
    </source>
</evidence>
<dbReference type="PROSITE" id="PS51503">
    <property type="entry name" value="HIG1"/>
    <property type="match status" value="1"/>
</dbReference>
<accession>A0A7W6BCQ9</accession>
<reference evidence="6 7" key="1">
    <citation type="submission" date="2020-08" db="EMBL/GenBank/DDBJ databases">
        <title>Genomic Encyclopedia of Type Strains, Phase IV (KMG-IV): sequencing the most valuable type-strain genomes for metagenomic binning, comparative biology and taxonomic classification.</title>
        <authorList>
            <person name="Goeker M."/>
        </authorList>
    </citation>
    <scope>NUCLEOTIDE SEQUENCE [LARGE SCALE GENOMIC DNA]</scope>
    <source>
        <strain evidence="6 7">DSM 26189</strain>
    </source>
</reference>
<dbReference type="InterPro" id="IPR007667">
    <property type="entry name" value="Hypoxia_induced_domain"/>
</dbReference>
<evidence type="ECO:0000259" key="5">
    <source>
        <dbReference type="PROSITE" id="PS51503"/>
    </source>
</evidence>
<feature type="transmembrane region" description="Helical" evidence="4">
    <location>
        <begin position="6"/>
        <end position="24"/>
    </location>
</feature>
<organism evidence="6 7">
    <name type="scientific">Sphingobium jiangsuense</name>
    <dbReference type="NCBI Taxonomy" id="870476"/>
    <lineage>
        <taxon>Bacteria</taxon>
        <taxon>Pseudomonadati</taxon>
        <taxon>Pseudomonadota</taxon>
        <taxon>Alphaproteobacteria</taxon>
        <taxon>Sphingomonadales</taxon>
        <taxon>Sphingomonadaceae</taxon>
        <taxon>Sphingobium</taxon>
    </lineage>
</organism>
<feature type="transmembrane region" description="Helical" evidence="4">
    <location>
        <begin position="56"/>
        <end position="76"/>
    </location>
</feature>
<keyword evidence="1 4" id="KW-0812">Transmembrane</keyword>
<keyword evidence="3 4" id="KW-0472">Membrane</keyword>
<keyword evidence="7" id="KW-1185">Reference proteome</keyword>
<evidence type="ECO:0000256" key="2">
    <source>
        <dbReference type="ARBA" id="ARBA00022989"/>
    </source>
</evidence>
<evidence type="ECO:0000256" key="3">
    <source>
        <dbReference type="ARBA" id="ARBA00023136"/>
    </source>
</evidence>
<gene>
    <name evidence="6" type="ORF">GGR43_000164</name>
</gene>
<evidence type="ECO:0000313" key="6">
    <source>
        <dbReference type="EMBL" id="MBB3924470.1"/>
    </source>
</evidence>
<dbReference type="Proteomes" id="UP000571950">
    <property type="component" value="Unassembled WGS sequence"/>
</dbReference>
<proteinExistence type="predicted"/>
<evidence type="ECO:0000256" key="4">
    <source>
        <dbReference type="SAM" id="Phobius"/>
    </source>
</evidence>
<protein>
    <recommendedName>
        <fullName evidence="5">HIG1 domain-containing protein</fullName>
    </recommendedName>
</protein>
<sequence length="79" mass="8443">MESMNVFLTILLLLAMAATLFMLIKGIVTFLRTSEADLRSGAAGPSASSLKQNKAMFGRILFQGLAILIIALLLMAKGN</sequence>
<evidence type="ECO:0000256" key="1">
    <source>
        <dbReference type="ARBA" id="ARBA00022692"/>
    </source>
</evidence>
<feature type="domain" description="HIG1" evidence="5">
    <location>
        <begin position="1"/>
        <end position="79"/>
    </location>
</feature>
<dbReference type="EMBL" id="JACIDT010000001">
    <property type="protein sequence ID" value="MBB3924470.1"/>
    <property type="molecule type" value="Genomic_DNA"/>
</dbReference>
<dbReference type="AlphaFoldDB" id="A0A7W6BCQ9"/>
<keyword evidence="2 4" id="KW-1133">Transmembrane helix</keyword>
<comment type="caution">
    <text evidence="6">The sequence shown here is derived from an EMBL/GenBank/DDBJ whole genome shotgun (WGS) entry which is preliminary data.</text>
</comment>
<dbReference type="Pfam" id="PF04588">
    <property type="entry name" value="HIG_1_N"/>
    <property type="match status" value="1"/>
</dbReference>